<keyword evidence="2" id="KW-0645">Protease</keyword>
<dbReference type="EMBL" id="CP001684">
    <property type="protein sequence ID" value="ACV22620.1"/>
    <property type="molecule type" value="Genomic_DNA"/>
</dbReference>
<keyword evidence="2" id="KW-0031">Aminopeptidase</keyword>
<protein>
    <submittedName>
        <fullName evidence="2">Predicted aminopeptidase</fullName>
    </submittedName>
</protein>
<name>C7N6T5_SLAHD</name>
<dbReference type="InterPro" id="IPR007484">
    <property type="entry name" value="Peptidase_M28"/>
</dbReference>
<dbReference type="RefSeq" id="WP_012798722.1">
    <property type="nucleotide sequence ID" value="NC_013165.1"/>
</dbReference>
<dbReference type="STRING" id="471855.Shel_16010"/>
<evidence type="ECO:0000313" key="3">
    <source>
        <dbReference type="Proteomes" id="UP000002026"/>
    </source>
</evidence>
<keyword evidence="2" id="KW-0378">Hydrolase</keyword>
<sequence>MHHDFSAEAQRYFEYIGTHLTNRSGDSPDHKAAQNWIVKHLVGAGYSRTQITLQDIEEHPGTNIVLKIDGQDPSRLLIVGAHYDGDGVGDNGSGVALLLSTLCGLKGEPLPFTTYAVFFDEEETGCNGSAAFAASLTPEQAASTVCMINIDAIAFGDYCNAYGGHQDPDTKKITLLQGYTQACAKARKLGFHVWGPDELDGYFAAHGEGPALDPLGLFTSPWTPNNPAPEDTVREEWRAYSPTTIPMSDHAAFDELGIPYLYLEATNWFSPSDNPKRAYIGYTDVGDPSIGVSGMIMNTEFDNLETMAKYFPGRSLEHFKLYSPLLAALLLDPVG</sequence>
<organism evidence="2 3">
    <name type="scientific">Slackia heliotrinireducens (strain ATCC 29202 / DSM 20476 / NCTC 11029 / RHS 1)</name>
    <name type="common">Peptococcus heliotrinreducens</name>
    <dbReference type="NCBI Taxonomy" id="471855"/>
    <lineage>
        <taxon>Bacteria</taxon>
        <taxon>Bacillati</taxon>
        <taxon>Actinomycetota</taxon>
        <taxon>Coriobacteriia</taxon>
        <taxon>Eggerthellales</taxon>
        <taxon>Eggerthellaceae</taxon>
        <taxon>Slackia</taxon>
    </lineage>
</organism>
<dbReference type="Gene3D" id="3.40.630.10">
    <property type="entry name" value="Zn peptidases"/>
    <property type="match status" value="1"/>
</dbReference>
<feature type="domain" description="Peptidase M28" evidence="1">
    <location>
        <begin position="63"/>
        <end position="165"/>
    </location>
</feature>
<dbReference type="eggNOG" id="COG2234">
    <property type="taxonomic scope" value="Bacteria"/>
</dbReference>
<dbReference type="KEGG" id="shi:Shel_16010"/>
<evidence type="ECO:0000259" key="1">
    <source>
        <dbReference type="Pfam" id="PF04389"/>
    </source>
</evidence>
<dbReference type="GO" id="GO:0004177">
    <property type="term" value="F:aminopeptidase activity"/>
    <property type="evidence" value="ECO:0007669"/>
    <property type="project" value="UniProtKB-KW"/>
</dbReference>
<accession>C7N6T5</accession>
<dbReference type="InterPro" id="IPR045175">
    <property type="entry name" value="M28_fam"/>
</dbReference>
<dbReference type="GO" id="GO:0008235">
    <property type="term" value="F:metalloexopeptidase activity"/>
    <property type="evidence" value="ECO:0007669"/>
    <property type="project" value="InterPro"/>
</dbReference>
<keyword evidence="3" id="KW-1185">Reference proteome</keyword>
<reference evidence="2 3" key="1">
    <citation type="journal article" date="2009" name="Stand. Genomic Sci.">
        <title>Complete genome sequence of Slackia heliotrinireducens type strain (RHS 1).</title>
        <authorList>
            <person name="Pukall R."/>
            <person name="Lapidus A."/>
            <person name="Nolan M."/>
            <person name="Copeland A."/>
            <person name="Glavina Del Rio T."/>
            <person name="Lucas S."/>
            <person name="Chen F."/>
            <person name="Tice H."/>
            <person name="Cheng J.F."/>
            <person name="Chertkov O."/>
            <person name="Bruce D."/>
            <person name="Goodwin L."/>
            <person name="Kuske C."/>
            <person name="Brettin T."/>
            <person name="Detter J.C."/>
            <person name="Han C."/>
            <person name="Pitluck S."/>
            <person name="Pati A."/>
            <person name="Mavrommatis K."/>
            <person name="Ivanova N."/>
            <person name="Ovchinnikova G."/>
            <person name="Chen A."/>
            <person name="Palaniappan K."/>
            <person name="Schneider S."/>
            <person name="Rohde M."/>
            <person name="Chain P."/>
            <person name="D'haeseleer P."/>
            <person name="Goker M."/>
            <person name="Bristow J."/>
            <person name="Eisen J.A."/>
            <person name="Markowitz V."/>
            <person name="Kyrpides N.C."/>
            <person name="Klenk H.P."/>
            <person name="Hugenholtz P."/>
        </authorList>
    </citation>
    <scope>NUCLEOTIDE SEQUENCE [LARGE SCALE GENOMIC DNA]</scope>
    <source>
        <strain evidence="3">ATCC 29202 / DSM 20476 / NCTC 11029 / RHS 1</strain>
    </source>
</reference>
<dbReference type="Pfam" id="PF04389">
    <property type="entry name" value="Peptidase_M28"/>
    <property type="match status" value="1"/>
</dbReference>
<dbReference type="PANTHER" id="PTHR12147">
    <property type="entry name" value="METALLOPEPTIDASE M28 FAMILY MEMBER"/>
    <property type="match status" value="1"/>
</dbReference>
<dbReference type="SUPFAM" id="SSF53187">
    <property type="entry name" value="Zn-dependent exopeptidases"/>
    <property type="match status" value="1"/>
</dbReference>
<gene>
    <name evidence="2" type="ordered locus">Shel_16010</name>
</gene>
<dbReference type="GO" id="GO:0006508">
    <property type="term" value="P:proteolysis"/>
    <property type="evidence" value="ECO:0007669"/>
    <property type="project" value="InterPro"/>
</dbReference>
<dbReference type="AlphaFoldDB" id="C7N6T5"/>
<dbReference type="PANTHER" id="PTHR12147:SF26">
    <property type="entry name" value="PEPTIDASE M28 DOMAIN-CONTAINING PROTEIN"/>
    <property type="match status" value="1"/>
</dbReference>
<dbReference type="Proteomes" id="UP000002026">
    <property type="component" value="Chromosome"/>
</dbReference>
<proteinExistence type="predicted"/>
<evidence type="ECO:0000313" key="2">
    <source>
        <dbReference type="EMBL" id="ACV22620.1"/>
    </source>
</evidence>
<dbReference type="HOGENOM" id="CLU_049425_0_0_11"/>